<keyword evidence="11 16" id="KW-0812">Transmembrane</keyword>
<sequence length="849" mass="94924">MLNPNDTIQVSRFHPRTPPGRPLEVGWGQAFGRWLWHLIVLPAEQARPWPQWVIRYIRPVVFALARQLRVTNPSSVRSWVLSLLLVDPPRAYWSKPETYAADARRGRPPSIRTLLHQAAYPYIMPLAWSSSQKLESASLALSRAFSRLHGAVRHALIASIVVVFIVAATTPLSLGQQAIVLVAMWVLTLLTRQLTGYGPAIILMGVSVLASSRYIWWRLTQTTDLDSPLEAFLGMGLLAAECYTWVVLVLGYIQNARPLRRKPAPLPMDRSSWPTVDVFIPTYNEPLKVVKPTVLAALNLDWPPDKLRVYVLDDGRRGEFKEFAEACGAQYIIRGNNFHAKAGNLNHALKLTRGEFVAIFDCDHIPVRTFLTTTMGWFLRDAKCAMLQTPHHFFSPDPFERNLGTFRRVPNEGNLFYGLIQDGNDLWNATFFCGSCAVLRRGPLEEVGGIAVETVTEDAHTALKMHRRGYTTAYLRQVLAGGLATESLSGHIGQRIRWARGMAQIFRLDNPLLGRGLSFFQRLCYSNSMLHFFSGIPRLIFLTSPLTYLFFELHIINASAVTLGAYALPHLVQSSIANSHLQGRFRHSFWNEAYEAVLSWYIALPTTVALINPRLGKFNVTAKGGLIEHDFFDWRISAPYLVLVLLNMIGALIAIPRLLFWNSFEAATVVVNLIWTLFNLTLLGAVLGVAAETRQVRGAHRVVKSMPAMLVAADGTRIGCETEDFSMGGLGVQLLNPGSVRRGDVLTVELVSDDCDFRFPVEAAVVRGVHVGLKLLPMSIEDEARYVRCTFAAPGAWADWDRGAEPDRPLASLAEVFSFGATGYLRLFESVHNALVAWWHNDVRKRAVS</sequence>
<comment type="pathway">
    <text evidence="2 16">Glycan metabolism; bacterial cellulose biosynthesis.</text>
</comment>
<keyword evidence="13 16" id="KW-1133">Transmembrane helix</keyword>
<evidence type="ECO:0000259" key="18">
    <source>
        <dbReference type="Pfam" id="PF07238"/>
    </source>
</evidence>
<evidence type="ECO:0000256" key="5">
    <source>
        <dbReference type="ARBA" id="ARBA00018714"/>
    </source>
</evidence>
<evidence type="ECO:0000256" key="12">
    <source>
        <dbReference type="ARBA" id="ARBA00022916"/>
    </source>
</evidence>
<comment type="function">
    <text evidence="16">Catalytic subunit of cellulose synthase. It polymerizes uridine 5'-diphosphate glucose to cellulose.</text>
</comment>
<dbReference type="Gene3D" id="3.90.550.10">
    <property type="entry name" value="Spore Coat Polysaccharide Biosynthesis Protein SpsA, Chain A"/>
    <property type="match status" value="1"/>
</dbReference>
<evidence type="ECO:0000256" key="6">
    <source>
        <dbReference type="ARBA" id="ARBA00022475"/>
    </source>
</evidence>
<evidence type="ECO:0000256" key="9">
    <source>
        <dbReference type="ARBA" id="ARBA00022676"/>
    </source>
</evidence>
<evidence type="ECO:0000313" key="19">
    <source>
        <dbReference type="EMBL" id="MFC4308379.1"/>
    </source>
</evidence>
<dbReference type="NCBIfam" id="TIGR03030">
    <property type="entry name" value="CelA"/>
    <property type="match status" value="1"/>
</dbReference>
<evidence type="ECO:0000256" key="8">
    <source>
        <dbReference type="ARBA" id="ARBA00022636"/>
    </source>
</evidence>
<dbReference type="InterPro" id="IPR029044">
    <property type="entry name" value="Nucleotide-diphossugar_trans"/>
</dbReference>
<dbReference type="EMBL" id="JBHSDU010000002">
    <property type="protein sequence ID" value="MFC4308379.1"/>
    <property type="molecule type" value="Genomic_DNA"/>
</dbReference>
<feature type="domain" description="PilZ" evidence="18">
    <location>
        <begin position="695"/>
        <end position="791"/>
    </location>
</feature>
<dbReference type="InterPro" id="IPR003919">
    <property type="entry name" value="Cell_synth_A"/>
</dbReference>
<keyword evidence="7 16" id="KW-0997">Cell inner membrane</keyword>
<organism evidence="19 20">
    <name type="scientific">Steroidobacter flavus</name>
    <dbReference type="NCBI Taxonomy" id="1842136"/>
    <lineage>
        <taxon>Bacteria</taxon>
        <taxon>Pseudomonadati</taxon>
        <taxon>Pseudomonadota</taxon>
        <taxon>Gammaproteobacteria</taxon>
        <taxon>Steroidobacterales</taxon>
        <taxon>Steroidobacteraceae</taxon>
        <taxon>Steroidobacter</taxon>
    </lineage>
</organism>
<keyword evidence="10 16" id="KW-0808">Transferase</keyword>
<reference evidence="20" key="1">
    <citation type="journal article" date="2019" name="Int. J. Syst. Evol. Microbiol.">
        <title>The Global Catalogue of Microorganisms (GCM) 10K type strain sequencing project: providing services to taxonomists for standard genome sequencing and annotation.</title>
        <authorList>
            <consortium name="The Broad Institute Genomics Platform"/>
            <consortium name="The Broad Institute Genome Sequencing Center for Infectious Disease"/>
            <person name="Wu L."/>
            <person name="Ma J."/>
        </authorList>
    </citation>
    <scope>NUCLEOTIDE SEQUENCE [LARGE SCALE GENOMIC DNA]</scope>
    <source>
        <strain evidence="20">CGMCC 1.10759</strain>
    </source>
</reference>
<dbReference type="InterPro" id="IPR001173">
    <property type="entry name" value="Glyco_trans_2-like"/>
</dbReference>
<keyword evidence="12 16" id="KW-0135">Cellulose biosynthesis</keyword>
<dbReference type="InterPro" id="IPR050321">
    <property type="entry name" value="Glycosyltr_2/OpgH_subfam"/>
</dbReference>
<evidence type="ECO:0000256" key="16">
    <source>
        <dbReference type="RuleBase" id="RU365020"/>
    </source>
</evidence>
<dbReference type="SUPFAM" id="SSF141371">
    <property type="entry name" value="PilZ domain-like"/>
    <property type="match status" value="1"/>
</dbReference>
<keyword evidence="6 16" id="KW-1003">Cell membrane</keyword>
<evidence type="ECO:0000259" key="17">
    <source>
        <dbReference type="Pfam" id="PF00535"/>
    </source>
</evidence>
<evidence type="ECO:0000256" key="11">
    <source>
        <dbReference type="ARBA" id="ARBA00022692"/>
    </source>
</evidence>
<dbReference type="CDD" id="cd06421">
    <property type="entry name" value="CESA_CelA_like"/>
    <property type="match status" value="1"/>
</dbReference>
<dbReference type="Proteomes" id="UP001595904">
    <property type="component" value="Unassembled WGS sequence"/>
</dbReference>
<comment type="subcellular location">
    <subcellularLocation>
        <location evidence="1">Cell inner membrane</location>
        <topology evidence="1">Multi-pass membrane protein</topology>
    </subcellularLocation>
</comment>
<name>A0ABV8SPE4_9GAMM</name>
<dbReference type="Gene3D" id="2.40.10.220">
    <property type="entry name" value="predicted glycosyltransferase like domains"/>
    <property type="match status" value="1"/>
</dbReference>
<dbReference type="GO" id="GO:0016760">
    <property type="term" value="F:cellulose synthase (UDP-forming) activity"/>
    <property type="evidence" value="ECO:0007669"/>
    <property type="project" value="UniProtKB-EC"/>
</dbReference>
<feature type="transmembrane region" description="Helical" evidence="16">
    <location>
        <begin position="640"/>
        <end position="660"/>
    </location>
</feature>
<feature type="transmembrane region" description="Helical" evidence="16">
    <location>
        <begin position="231"/>
        <end position="253"/>
    </location>
</feature>
<dbReference type="PRINTS" id="PR01439">
    <property type="entry name" value="CELLSNTHASEA"/>
</dbReference>
<keyword evidence="8 16" id="KW-0973">c-di-GMP</keyword>
<feature type="domain" description="Glycosyltransferase 2-like" evidence="17">
    <location>
        <begin position="278"/>
        <end position="447"/>
    </location>
</feature>
<protein>
    <recommendedName>
        <fullName evidence="5 16">Cellulose synthase catalytic subunit [UDP-forming]</fullName>
        <ecNumber evidence="4 16">2.4.1.12</ecNumber>
    </recommendedName>
</protein>
<comment type="caution">
    <text evidence="16">Lacks conserved residue(s) required for the propagation of feature annotation.</text>
</comment>
<feature type="transmembrane region" description="Helical" evidence="16">
    <location>
        <begin position="666"/>
        <end position="691"/>
    </location>
</feature>
<keyword evidence="9 16" id="KW-0328">Glycosyltransferase</keyword>
<keyword evidence="20" id="KW-1185">Reference proteome</keyword>
<evidence type="ECO:0000256" key="2">
    <source>
        <dbReference type="ARBA" id="ARBA00005186"/>
    </source>
</evidence>
<evidence type="ECO:0000256" key="4">
    <source>
        <dbReference type="ARBA" id="ARBA00012539"/>
    </source>
</evidence>
<dbReference type="NCBIfam" id="NF008558">
    <property type="entry name" value="PRK11498.1"/>
    <property type="match status" value="1"/>
</dbReference>
<keyword evidence="14 16" id="KW-0472">Membrane</keyword>
<comment type="caution">
    <text evidence="19">The sequence shown here is derived from an EMBL/GenBank/DDBJ whole genome shotgun (WGS) entry which is preliminary data.</text>
</comment>
<dbReference type="PANTHER" id="PTHR43867:SF2">
    <property type="entry name" value="CELLULOSE SYNTHASE CATALYTIC SUBUNIT A [UDP-FORMING]"/>
    <property type="match status" value="1"/>
</dbReference>
<gene>
    <name evidence="19" type="primary">bcsA</name>
    <name evidence="19" type="ORF">ACFPN2_04735</name>
</gene>
<evidence type="ECO:0000256" key="1">
    <source>
        <dbReference type="ARBA" id="ARBA00004429"/>
    </source>
</evidence>
<comment type="catalytic activity">
    <reaction evidence="15 16">
        <text>[(1-&gt;4)-beta-D-glucosyl](n) + UDP-alpha-D-glucose = [(1-&gt;4)-beta-D-glucosyl](n+1) + UDP + H(+)</text>
        <dbReference type="Rhea" id="RHEA:19929"/>
        <dbReference type="Rhea" id="RHEA-COMP:10033"/>
        <dbReference type="Rhea" id="RHEA-COMP:10034"/>
        <dbReference type="ChEBI" id="CHEBI:15378"/>
        <dbReference type="ChEBI" id="CHEBI:18246"/>
        <dbReference type="ChEBI" id="CHEBI:58223"/>
        <dbReference type="ChEBI" id="CHEBI:58885"/>
        <dbReference type="EC" id="2.4.1.12"/>
    </reaction>
</comment>
<feature type="transmembrane region" description="Helical" evidence="16">
    <location>
        <begin position="151"/>
        <end position="168"/>
    </location>
</feature>
<dbReference type="Pfam" id="PF00535">
    <property type="entry name" value="Glycos_transf_2"/>
    <property type="match status" value="1"/>
</dbReference>
<dbReference type="Pfam" id="PF07238">
    <property type="entry name" value="PilZ"/>
    <property type="match status" value="1"/>
</dbReference>
<evidence type="ECO:0000256" key="3">
    <source>
        <dbReference type="ARBA" id="ARBA00006739"/>
    </source>
</evidence>
<proteinExistence type="inferred from homology"/>
<dbReference type="InterPro" id="IPR009875">
    <property type="entry name" value="PilZ_domain"/>
</dbReference>
<comment type="cofactor">
    <cofactor evidence="16">
        <name>Mg(2+)</name>
        <dbReference type="ChEBI" id="CHEBI:18420"/>
    </cofactor>
</comment>
<feature type="transmembrane region" description="Helical" evidence="16">
    <location>
        <begin position="197"/>
        <end position="216"/>
    </location>
</feature>
<comment type="similarity">
    <text evidence="3">Belongs to the glycosyltransferase 2 family.</text>
</comment>
<evidence type="ECO:0000256" key="10">
    <source>
        <dbReference type="ARBA" id="ARBA00022679"/>
    </source>
</evidence>
<evidence type="ECO:0000256" key="7">
    <source>
        <dbReference type="ARBA" id="ARBA00022519"/>
    </source>
</evidence>
<dbReference type="EC" id="2.4.1.12" evidence="4 16"/>
<dbReference type="SUPFAM" id="SSF53448">
    <property type="entry name" value="Nucleotide-diphospho-sugar transferases"/>
    <property type="match status" value="1"/>
</dbReference>
<evidence type="ECO:0000256" key="13">
    <source>
        <dbReference type="ARBA" id="ARBA00022989"/>
    </source>
</evidence>
<accession>A0ABV8SPE4</accession>
<dbReference type="PANTHER" id="PTHR43867">
    <property type="entry name" value="CELLULOSE SYNTHASE CATALYTIC SUBUNIT A [UDP-FORMING]"/>
    <property type="match status" value="1"/>
</dbReference>
<evidence type="ECO:0000256" key="14">
    <source>
        <dbReference type="ARBA" id="ARBA00023136"/>
    </source>
</evidence>
<evidence type="ECO:0000256" key="15">
    <source>
        <dbReference type="ARBA" id="ARBA00048682"/>
    </source>
</evidence>
<dbReference type="RefSeq" id="WP_380595474.1">
    <property type="nucleotide sequence ID" value="NZ_JBHSDU010000002.1"/>
</dbReference>
<evidence type="ECO:0000313" key="20">
    <source>
        <dbReference type="Proteomes" id="UP001595904"/>
    </source>
</evidence>